<dbReference type="Pfam" id="PF05176">
    <property type="entry name" value="ATP-synt_10"/>
    <property type="match status" value="1"/>
</dbReference>
<dbReference type="GO" id="GO:0033615">
    <property type="term" value="P:mitochondrial proton-transporting ATP synthase complex assembly"/>
    <property type="evidence" value="ECO:0007669"/>
    <property type="project" value="TreeGrafter"/>
</dbReference>
<dbReference type="PANTHER" id="PTHR28106">
    <property type="entry name" value="MITOCHONDRIAL ATPASE COMPLEX SUBUNIT ATP10"/>
    <property type="match status" value="1"/>
</dbReference>
<organism evidence="1 2">
    <name type="scientific">Pleomassaria siparia CBS 279.74</name>
    <dbReference type="NCBI Taxonomy" id="1314801"/>
    <lineage>
        <taxon>Eukaryota</taxon>
        <taxon>Fungi</taxon>
        <taxon>Dikarya</taxon>
        <taxon>Ascomycota</taxon>
        <taxon>Pezizomycotina</taxon>
        <taxon>Dothideomycetes</taxon>
        <taxon>Pleosporomycetidae</taxon>
        <taxon>Pleosporales</taxon>
        <taxon>Pleomassariaceae</taxon>
        <taxon>Pleomassaria</taxon>
    </lineage>
</organism>
<dbReference type="OrthoDB" id="17089at2759"/>
<dbReference type="InterPro" id="IPR007849">
    <property type="entry name" value="ATP10"/>
</dbReference>
<proteinExistence type="predicted"/>
<protein>
    <recommendedName>
        <fullName evidence="3">F1F0 ATP synthase assembly protein Atp10</fullName>
    </recommendedName>
</protein>
<dbReference type="AlphaFoldDB" id="A0A6G1K291"/>
<evidence type="ECO:0008006" key="3">
    <source>
        <dbReference type="Google" id="ProtNLM"/>
    </source>
</evidence>
<dbReference type="GO" id="GO:0005743">
    <property type="term" value="C:mitochondrial inner membrane"/>
    <property type="evidence" value="ECO:0007669"/>
    <property type="project" value="TreeGrafter"/>
</dbReference>
<sequence>MLQPRIGVLLHRGLLQLPSTCRYAQHETLQPLTSQLRYFTSAPYLRLPATPPQNDGLTPTPDEKDVFVPKPLGRPIGFPRPPRAGENTGVKEKKVYTGKTMSERNLEKRVDIVEKWSQNYFRDFKNIRKYRSGKTFLANTRVFRQDMALYLPNFHGATLKQGRGADTTPVLEGKVSVVRVYSSVWGESQVETFTGKKENEEMHALLATSGGVAQMVDVNIEENWLKGLIIKIFQYRLRKQRKEEDWGKYFVIRRGVSDLIRETIGLLNGRVGYIYLVDKQCKIRWAGSGNAEGTEKEDLTKGLQRLIDEQRGKMIGPIKVQPKKPEVEAKKGDDSLPVPIPIVF</sequence>
<dbReference type="PANTHER" id="PTHR28106:SF1">
    <property type="entry name" value="MITOCHONDRIAL ATPASE COMPLEX SUBUNIT ATP10"/>
    <property type="match status" value="1"/>
</dbReference>
<accession>A0A6G1K291</accession>
<keyword evidence="2" id="KW-1185">Reference proteome</keyword>
<dbReference type="EMBL" id="MU005775">
    <property type="protein sequence ID" value="KAF2706723.1"/>
    <property type="molecule type" value="Genomic_DNA"/>
</dbReference>
<evidence type="ECO:0000313" key="1">
    <source>
        <dbReference type="EMBL" id="KAF2706723.1"/>
    </source>
</evidence>
<gene>
    <name evidence="1" type="ORF">K504DRAFT_459132</name>
</gene>
<reference evidence="1" key="1">
    <citation type="journal article" date="2020" name="Stud. Mycol.">
        <title>101 Dothideomycetes genomes: a test case for predicting lifestyles and emergence of pathogens.</title>
        <authorList>
            <person name="Haridas S."/>
            <person name="Albert R."/>
            <person name="Binder M."/>
            <person name="Bloem J."/>
            <person name="Labutti K."/>
            <person name="Salamov A."/>
            <person name="Andreopoulos B."/>
            <person name="Baker S."/>
            <person name="Barry K."/>
            <person name="Bills G."/>
            <person name="Bluhm B."/>
            <person name="Cannon C."/>
            <person name="Castanera R."/>
            <person name="Culley D."/>
            <person name="Daum C."/>
            <person name="Ezra D."/>
            <person name="Gonzalez J."/>
            <person name="Henrissat B."/>
            <person name="Kuo A."/>
            <person name="Liang C."/>
            <person name="Lipzen A."/>
            <person name="Lutzoni F."/>
            <person name="Magnuson J."/>
            <person name="Mondo S."/>
            <person name="Nolan M."/>
            <person name="Ohm R."/>
            <person name="Pangilinan J."/>
            <person name="Park H.-J."/>
            <person name="Ramirez L."/>
            <person name="Alfaro M."/>
            <person name="Sun H."/>
            <person name="Tritt A."/>
            <person name="Yoshinaga Y."/>
            <person name="Zwiers L.-H."/>
            <person name="Turgeon B."/>
            <person name="Goodwin S."/>
            <person name="Spatafora J."/>
            <person name="Crous P."/>
            <person name="Grigoriev I."/>
        </authorList>
    </citation>
    <scope>NUCLEOTIDE SEQUENCE</scope>
    <source>
        <strain evidence="1">CBS 279.74</strain>
    </source>
</reference>
<dbReference type="Proteomes" id="UP000799428">
    <property type="component" value="Unassembled WGS sequence"/>
</dbReference>
<evidence type="ECO:0000313" key="2">
    <source>
        <dbReference type="Proteomes" id="UP000799428"/>
    </source>
</evidence>
<name>A0A6G1K291_9PLEO</name>